<gene>
    <name evidence="10" type="ORF">BDV29DRAFT_171410</name>
</gene>
<evidence type="ECO:0000256" key="4">
    <source>
        <dbReference type="ARBA" id="ARBA00022723"/>
    </source>
</evidence>
<dbReference type="InterPro" id="IPR017972">
    <property type="entry name" value="Cyt_P450_CS"/>
</dbReference>
<evidence type="ECO:0000313" key="11">
    <source>
        <dbReference type="Proteomes" id="UP000326565"/>
    </source>
</evidence>
<keyword evidence="11" id="KW-1185">Reference proteome</keyword>
<comment type="cofactor">
    <cofactor evidence="1 8">
        <name>heme</name>
        <dbReference type="ChEBI" id="CHEBI:30413"/>
    </cofactor>
</comment>
<dbReference type="GO" id="GO:0004497">
    <property type="term" value="F:monooxygenase activity"/>
    <property type="evidence" value="ECO:0007669"/>
    <property type="project" value="UniProtKB-KW"/>
</dbReference>
<evidence type="ECO:0000256" key="7">
    <source>
        <dbReference type="ARBA" id="ARBA00023033"/>
    </source>
</evidence>
<dbReference type="PRINTS" id="PR00385">
    <property type="entry name" value="P450"/>
</dbReference>
<feature type="binding site" description="axial binding residue" evidence="8">
    <location>
        <position position="439"/>
    </location>
    <ligand>
        <name>heme</name>
        <dbReference type="ChEBI" id="CHEBI:30413"/>
    </ligand>
    <ligandPart>
        <name>Fe</name>
        <dbReference type="ChEBI" id="CHEBI:18248"/>
    </ligandPart>
</feature>
<dbReference type="AlphaFoldDB" id="A0A5N5X4Q0"/>
<dbReference type="Proteomes" id="UP000326565">
    <property type="component" value="Unassembled WGS sequence"/>
</dbReference>
<evidence type="ECO:0000256" key="3">
    <source>
        <dbReference type="ARBA" id="ARBA00022617"/>
    </source>
</evidence>
<proteinExistence type="inferred from homology"/>
<keyword evidence="3 8" id="KW-0349">Heme</keyword>
<dbReference type="InterPro" id="IPR050121">
    <property type="entry name" value="Cytochrome_P450_monoxygenase"/>
</dbReference>
<protein>
    <submittedName>
        <fullName evidence="10">Cytochrome P450</fullName>
    </submittedName>
</protein>
<evidence type="ECO:0000256" key="5">
    <source>
        <dbReference type="ARBA" id="ARBA00023002"/>
    </source>
</evidence>
<evidence type="ECO:0000256" key="6">
    <source>
        <dbReference type="ARBA" id="ARBA00023004"/>
    </source>
</evidence>
<dbReference type="PROSITE" id="PS00086">
    <property type="entry name" value="CYTOCHROME_P450"/>
    <property type="match status" value="1"/>
</dbReference>
<evidence type="ECO:0000256" key="2">
    <source>
        <dbReference type="ARBA" id="ARBA00010617"/>
    </source>
</evidence>
<dbReference type="InterPro" id="IPR036396">
    <property type="entry name" value="Cyt_P450_sf"/>
</dbReference>
<keyword evidence="6 8" id="KW-0408">Iron</keyword>
<evidence type="ECO:0000256" key="8">
    <source>
        <dbReference type="PIRSR" id="PIRSR602401-1"/>
    </source>
</evidence>
<dbReference type="Gene3D" id="1.10.630.10">
    <property type="entry name" value="Cytochrome P450"/>
    <property type="match status" value="1"/>
</dbReference>
<dbReference type="PANTHER" id="PTHR24305">
    <property type="entry name" value="CYTOCHROME P450"/>
    <property type="match status" value="1"/>
</dbReference>
<keyword evidence="4 8" id="KW-0479">Metal-binding</keyword>
<dbReference type="GO" id="GO:0020037">
    <property type="term" value="F:heme binding"/>
    <property type="evidence" value="ECO:0007669"/>
    <property type="project" value="InterPro"/>
</dbReference>
<sequence>MASTGVLVGGLVGFYVLVSFARTIYNLFFHPLAYLPGPKLWVAFPVFRQVTSIRGLFDARMREFHQVYGEVIRFGPDEVSFITEKAWRDIYDHRPNQLERFILSSTRRPDIFDANEVDHNRYRKALNPAFSPKGLQDQEPVVKGYLDMFISRLRDEAKIGAPTDMVKWYNFTTFDIIGDLAFGESFGGLRNKEYHFTISFTFEAFKLLSYLEAGHAYPLLLKLLMLFTPKSLIEARDRKEKHAADTVNKRLNNKALHGRGDFMDAMLRNRGEKQGLNDAELVANASTLITAGSETTATVLSGITYFLLRNPDKLKRVTDEVRSSFESEDDIVFTTASSRLPYMIACFQEALRLYPPVPTGMPRMTPTSGLTDISGHNIPPNTKVSVHQLAAYYHPKNFHQPEKYVPERWLPETREDSSSPYYNDSREVLQPFNVGPRNCIGRNLAYNEMRVMLARVLYNFDLELSPESEHWNQQKSHFLWEKPRLMCVLKDRFK</sequence>
<dbReference type="InterPro" id="IPR002401">
    <property type="entry name" value="Cyt_P450_E_grp-I"/>
</dbReference>
<evidence type="ECO:0000256" key="1">
    <source>
        <dbReference type="ARBA" id="ARBA00001971"/>
    </source>
</evidence>
<evidence type="ECO:0000256" key="9">
    <source>
        <dbReference type="RuleBase" id="RU000461"/>
    </source>
</evidence>
<evidence type="ECO:0000313" key="10">
    <source>
        <dbReference type="EMBL" id="KAB8075731.1"/>
    </source>
</evidence>
<dbReference type="GO" id="GO:0005506">
    <property type="term" value="F:iron ion binding"/>
    <property type="evidence" value="ECO:0007669"/>
    <property type="project" value="InterPro"/>
</dbReference>
<comment type="similarity">
    <text evidence="2 9">Belongs to the cytochrome P450 family.</text>
</comment>
<dbReference type="InterPro" id="IPR001128">
    <property type="entry name" value="Cyt_P450"/>
</dbReference>
<dbReference type="CDD" id="cd11058">
    <property type="entry name" value="CYP60B-like"/>
    <property type="match status" value="1"/>
</dbReference>
<dbReference type="EMBL" id="ML732190">
    <property type="protein sequence ID" value="KAB8075731.1"/>
    <property type="molecule type" value="Genomic_DNA"/>
</dbReference>
<accession>A0A5N5X4Q0</accession>
<keyword evidence="5 9" id="KW-0560">Oxidoreductase</keyword>
<keyword evidence="7 9" id="KW-0503">Monooxygenase</keyword>
<reference evidence="10 11" key="1">
    <citation type="submission" date="2019-04" db="EMBL/GenBank/DDBJ databases">
        <title>Friends and foes A comparative genomics study of 23 Aspergillus species from section Flavi.</title>
        <authorList>
            <consortium name="DOE Joint Genome Institute"/>
            <person name="Kjaerbolling I."/>
            <person name="Vesth T."/>
            <person name="Frisvad J.C."/>
            <person name="Nybo J.L."/>
            <person name="Theobald S."/>
            <person name="Kildgaard S."/>
            <person name="Isbrandt T."/>
            <person name="Kuo A."/>
            <person name="Sato A."/>
            <person name="Lyhne E.K."/>
            <person name="Kogle M.E."/>
            <person name="Wiebenga A."/>
            <person name="Kun R.S."/>
            <person name="Lubbers R.J."/>
            <person name="Makela M.R."/>
            <person name="Barry K."/>
            <person name="Chovatia M."/>
            <person name="Clum A."/>
            <person name="Daum C."/>
            <person name="Haridas S."/>
            <person name="He G."/>
            <person name="LaButti K."/>
            <person name="Lipzen A."/>
            <person name="Mondo S."/>
            <person name="Riley R."/>
            <person name="Salamov A."/>
            <person name="Simmons B.A."/>
            <person name="Magnuson J.K."/>
            <person name="Henrissat B."/>
            <person name="Mortensen U.H."/>
            <person name="Larsen T.O."/>
            <person name="Devries R.P."/>
            <person name="Grigoriev I.V."/>
            <person name="Machida M."/>
            <person name="Baker S.E."/>
            <person name="Andersen M.R."/>
        </authorList>
    </citation>
    <scope>NUCLEOTIDE SEQUENCE [LARGE SCALE GENOMIC DNA]</scope>
    <source>
        <strain evidence="10 11">CBS 151.66</strain>
    </source>
</reference>
<dbReference type="SUPFAM" id="SSF48264">
    <property type="entry name" value="Cytochrome P450"/>
    <property type="match status" value="1"/>
</dbReference>
<dbReference type="Pfam" id="PF00067">
    <property type="entry name" value="p450"/>
    <property type="match status" value="1"/>
</dbReference>
<name>A0A5N5X4Q0_9EURO</name>
<dbReference type="GO" id="GO:0016705">
    <property type="term" value="F:oxidoreductase activity, acting on paired donors, with incorporation or reduction of molecular oxygen"/>
    <property type="evidence" value="ECO:0007669"/>
    <property type="project" value="InterPro"/>
</dbReference>
<dbReference type="PANTHER" id="PTHR24305:SF230">
    <property type="entry name" value="P450, PUTATIVE (EUROFUNG)-RELATED"/>
    <property type="match status" value="1"/>
</dbReference>
<organism evidence="10 11">
    <name type="scientific">Aspergillus leporis</name>
    <dbReference type="NCBI Taxonomy" id="41062"/>
    <lineage>
        <taxon>Eukaryota</taxon>
        <taxon>Fungi</taxon>
        <taxon>Dikarya</taxon>
        <taxon>Ascomycota</taxon>
        <taxon>Pezizomycotina</taxon>
        <taxon>Eurotiomycetes</taxon>
        <taxon>Eurotiomycetidae</taxon>
        <taxon>Eurotiales</taxon>
        <taxon>Aspergillaceae</taxon>
        <taxon>Aspergillus</taxon>
        <taxon>Aspergillus subgen. Circumdati</taxon>
    </lineage>
</organism>
<dbReference type="PRINTS" id="PR00463">
    <property type="entry name" value="EP450I"/>
</dbReference>
<dbReference type="OrthoDB" id="1470350at2759"/>